<dbReference type="Proteomes" id="UP001066276">
    <property type="component" value="Chromosome 3_2"/>
</dbReference>
<feature type="compositionally biased region" description="Polar residues" evidence="2">
    <location>
        <begin position="64"/>
        <end position="73"/>
    </location>
</feature>
<feature type="compositionally biased region" description="Polar residues" evidence="2">
    <location>
        <begin position="210"/>
        <end position="220"/>
    </location>
</feature>
<name>A0AAV7TPQ9_PLEWA</name>
<accession>A0AAV7TPQ9</accession>
<feature type="compositionally biased region" description="Polar residues" evidence="2">
    <location>
        <begin position="163"/>
        <end position="187"/>
    </location>
</feature>
<evidence type="ECO:0000313" key="3">
    <source>
        <dbReference type="EMBL" id="KAJ1178236.1"/>
    </source>
</evidence>
<reference evidence="3" key="1">
    <citation type="journal article" date="2022" name="bioRxiv">
        <title>Sequencing and chromosome-scale assembly of the giantPleurodeles waltlgenome.</title>
        <authorList>
            <person name="Brown T."/>
            <person name="Elewa A."/>
            <person name="Iarovenko S."/>
            <person name="Subramanian E."/>
            <person name="Araus A.J."/>
            <person name="Petzold A."/>
            <person name="Susuki M."/>
            <person name="Suzuki K.-i.T."/>
            <person name="Hayashi T."/>
            <person name="Toyoda A."/>
            <person name="Oliveira C."/>
            <person name="Osipova E."/>
            <person name="Leigh N.D."/>
            <person name="Simon A."/>
            <person name="Yun M.H."/>
        </authorList>
    </citation>
    <scope>NUCLEOTIDE SEQUENCE</scope>
    <source>
        <strain evidence="3">20211129_DDA</strain>
        <tissue evidence="3">Liver</tissue>
    </source>
</reference>
<dbReference type="EMBL" id="JANPWB010000006">
    <property type="protein sequence ID" value="KAJ1178236.1"/>
    <property type="molecule type" value="Genomic_DNA"/>
</dbReference>
<feature type="compositionally biased region" description="Acidic residues" evidence="2">
    <location>
        <begin position="147"/>
        <end position="156"/>
    </location>
</feature>
<sequence>MSSRDTRSSTSDQVPFLEEWKAKRERMRLKSSSSSCSGAGEVHSPGPYSPKETKSPVSPKCHQTPVQAQSETLQKVLDPGHRGNVVAEPNRVGLFSGEMDNVRNESQASHGKEKRGSGQRKTRTQIEKRKLREKRRPTGVVNISLESFEDAEDAADQELASAPQTQEPSTKWRTSENQEPAAISSSVALGPGPRWKSTPSSPEQKDMTRTPYSRQKSGSAGSLHAPLIKKSSGNHPKFSSLQDKEHNSGTKSEYSSIQLEKMNELQQAVSGEKMENQKLKQQLKEKDGSIQVLRLQMISLREDLDGAKDENRKLKEEHQTLLRVVGQLSS</sequence>
<evidence type="ECO:0008006" key="5">
    <source>
        <dbReference type="Google" id="ProtNLM"/>
    </source>
</evidence>
<dbReference type="PANTHER" id="PTHR15093:SF1">
    <property type="entry name" value="PRKC APOPTOSIS WT1 REGULATOR PROTEIN"/>
    <property type="match status" value="1"/>
</dbReference>
<gene>
    <name evidence="3" type="ORF">NDU88_003483</name>
</gene>
<organism evidence="3 4">
    <name type="scientific">Pleurodeles waltl</name>
    <name type="common">Iberian ribbed newt</name>
    <dbReference type="NCBI Taxonomy" id="8319"/>
    <lineage>
        <taxon>Eukaryota</taxon>
        <taxon>Metazoa</taxon>
        <taxon>Chordata</taxon>
        <taxon>Craniata</taxon>
        <taxon>Vertebrata</taxon>
        <taxon>Euteleostomi</taxon>
        <taxon>Amphibia</taxon>
        <taxon>Batrachia</taxon>
        <taxon>Caudata</taxon>
        <taxon>Salamandroidea</taxon>
        <taxon>Salamandridae</taxon>
        <taxon>Pleurodelinae</taxon>
        <taxon>Pleurodeles</taxon>
    </lineage>
</organism>
<feature type="region of interest" description="Disordered" evidence="2">
    <location>
        <begin position="24"/>
        <end position="255"/>
    </location>
</feature>
<dbReference type="InterPro" id="IPR026117">
    <property type="entry name" value="Par-4"/>
</dbReference>
<dbReference type="GO" id="GO:0005737">
    <property type="term" value="C:cytoplasm"/>
    <property type="evidence" value="ECO:0007669"/>
    <property type="project" value="TreeGrafter"/>
</dbReference>
<feature type="compositionally biased region" description="Polar residues" evidence="2">
    <location>
        <begin position="231"/>
        <end position="241"/>
    </location>
</feature>
<comment type="caution">
    <text evidence="3">The sequence shown here is derived from an EMBL/GenBank/DDBJ whole genome shotgun (WGS) entry which is preliminary data.</text>
</comment>
<proteinExistence type="predicted"/>
<dbReference type="AlphaFoldDB" id="A0AAV7TPQ9"/>
<dbReference type="GO" id="GO:0043065">
    <property type="term" value="P:positive regulation of apoptotic process"/>
    <property type="evidence" value="ECO:0007669"/>
    <property type="project" value="TreeGrafter"/>
</dbReference>
<protein>
    <recommendedName>
        <fullName evidence="5">PRKC apoptosis WT1 regulator protein</fullName>
    </recommendedName>
</protein>
<evidence type="ECO:0000313" key="4">
    <source>
        <dbReference type="Proteomes" id="UP001066276"/>
    </source>
</evidence>
<feature type="coiled-coil region" evidence="1">
    <location>
        <begin position="262"/>
        <end position="324"/>
    </location>
</feature>
<evidence type="ECO:0000256" key="2">
    <source>
        <dbReference type="SAM" id="MobiDB-lite"/>
    </source>
</evidence>
<keyword evidence="1" id="KW-0175">Coiled coil</keyword>
<dbReference type="GO" id="GO:0006915">
    <property type="term" value="P:apoptotic process"/>
    <property type="evidence" value="ECO:0007669"/>
    <property type="project" value="InterPro"/>
</dbReference>
<keyword evidence="4" id="KW-1185">Reference proteome</keyword>
<evidence type="ECO:0000256" key="1">
    <source>
        <dbReference type="SAM" id="Coils"/>
    </source>
</evidence>
<dbReference type="PANTHER" id="PTHR15093">
    <property type="entry name" value="PROSTATE APOPTOSIS RESPONSE PROTEIN PAR-4"/>
    <property type="match status" value="1"/>
</dbReference>